<organism evidence="2">
    <name type="scientific">Opuntia streptacantha</name>
    <name type="common">Prickly pear cactus</name>
    <name type="synonym">Opuntia cardona</name>
    <dbReference type="NCBI Taxonomy" id="393608"/>
    <lineage>
        <taxon>Eukaryota</taxon>
        <taxon>Viridiplantae</taxon>
        <taxon>Streptophyta</taxon>
        <taxon>Embryophyta</taxon>
        <taxon>Tracheophyta</taxon>
        <taxon>Spermatophyta</taxon>
        <taxon>Magnoliopsida</taxon>
        <taxon>eudicotyledons</taxon>
        <taxon>Gunneridae</taxon>
        <taxon>Pentapetalae</taxon>
        <taxon>Caryophyllales</taxon>
        <taxon>Cactineae</taxon>
        <taxon>Cactaceae</taxon>
        <taxon>Opuntioideae</taxon>
        <taxon>Opuntia</taxon>
    </lineage>
</organism>
<accession>A0A7C8ZZ40</accession>
<feature type="compositionally biased region" description="Basic and acidic residues" evidence="1">
    <location>
        <begin position="34"/>
        <end position="58"/>
    </location>
</feature>
<dbReference type="AlphaFoldDB" id="A0A7C8ZZ40"/>
<reference evidence="2" key="1">
    <citation type="journal article" date="2013" name="J. Plant Res.">
        <title>Effect of fungi and light on seed germination of three Opuntia species from semiarid lands of central Mexico.</title>
        <authorList>
            <person name="Delgado-Sanchez P."/>
            <person name="Jimenez-Bremont J.F."/>
            <person name="Guerrero-Gonzalez Mde L."/>
            <person name="Flores J."/>
        </authorList>
    </citation>
    <scope>NUCLEOTIDE SEQUENCE</scope>
    <source>
        <tissue evidence="2">Cladode</tissue>
    </source>
</reference>
<evidence type="ECO:0000256" key="1">
    <source>
        <dbReference type="SAM" id="MobiDB-lite"/>
    </source>
</evidence>
<dbReference type="EMBL" id="GISG01187404">
    <property type="protein sequence ID" value="MBA4655332.1"/>
    <property type="molecule type" value="Transcribed_RNA"/>
</dbReference>
<reference evidence="2" key="2">
    <citation type="submission" date="2020-07" db="EMBL/GenBank/DDBJ databases">
        <authorList>
            <person name="Vera ALvarez R."/>
            <person name="Arias-Moreno D.M."/>
            <person name="Jimenez-Jacinto V."/>
            <person name="Jimenez-Bremont J.F."/>
            <person name="Swaminathan K."/>
            <person name="Moose S.P."/>
            <person name="Guerrero-Gonzalez M.L."/>
            <person name="Marino-Ramirez L."/>
            <person name="Landsman D."/>
            <person name="Rodriguez-Kessler M."/>
            <person name="Delgado-Sanchez P."/>
        </authorList>
    </citation>
    <scope>NUCLEOTIDE SEQUENCE</scope>
    <source>
        <tissue evidence="2">Cladode</tissue>
    </source>
</reference>
<name>A0A7C8ZZ40_OPUST</name>
<evidence type="ECO:0000313" key="2">
    <source>
        <dbReference type="EMBL" id="MBA4655332.1"/>
    </source>
</evidence>
<sequence>MGQQIQRILQQLKAIKQRERPLIKSKCSNKNKKHPDSRSNPKQYVEKKGLEKSHDGHLLETSGPSLRTPLGRKTSNFRAKKRFSGHHNEEIRKSSRRLGEGPGRET</sequence>
<protein>
    <submittedName>
        <fullName evidence="2">Uncharacterized protein</fullName>
    </submittedName>
</protein>
<proteinExistence type="predicted"/>
<feature type="region of interest" description="Disordered" evidence="1">
    <location>
        <begin position="16"/>
        <end position="106"/>
    </location>
</feature>
<feature type="compositionally biased region" description="Basic and acidic residues" evidence="1">
    <location>
        <begin position="86"/>
        <end position="106"/>
    </location>
</feature>